<feature type="non-terminal residue" evidence="1">
    <location>
        <position position="49"/>
    </location>
</feature>
<protein>
    <recommendedName>
        <fullName evidence="3">Acyl-CoA dehydrogenase N-terminal bacteria domain-containing protein</fullName>
    </recommendedName>
</protein>
<evidence type="ECO:0000313" key="1">
    <source>
        <dbReference type="EMBL" id="RQY87803.1"/>
    </source>
</evidence>
<gene>
    <name evidence="1" type="ORF">DF017_24265</name>
</gene>
<dbReference type="EMBL" id="QTPM01000034">
    <property type="protein sequence ID" value="RQY87803.1"/>
    <property type="molecule type" value="Genomic_DNA"/>
</dbReference>
<sequence length="49" mass="5182">MSYTAPVKDMLFVLKELAGIDAVAQLPGFEDAGFDTAQAVLDESAKFCG</sequence>
<evidence type="ECO:0008006" key="3">
    <source>
        <dbReference type="Google" id="ProtNLM"/>
    </source>
</evidence>
<name>A0ABX9YIX6_9BURK</name>
<dbReference type="Proteomes" id="UP000281098">
    <property type="component" value="Unassembled WGS sequence"/>
</dbReference>
<proteinExistence type="predicted"/>
<keyword evidence="2" id="KW-1185">Reference proteome</keyword>
<dbReference type="RefSeq" id="WP_148092087.1">
    <property type="nucleotide sequence ID" value="NZ_LOUZ01000018.1"/>
</dbReference>
<accession>A0ABX9YIX6</accession>
<evidence type="ECO:0000313" key="2">
    <source>
        <dbReference type="Proteomes" id="UP000281098"/>
    </source>
</evidence>
<organism evidence="1 2">
    <name type="scientific">Burkholderia stagnalis</name>
    <dbReference type="NCBI Taxonomy" id="1503054"/>
    <lineage>
        <taxon>Bacteria</taxon>
        <taxon>Pseudomonadati</taxon>
        <taxon>Pseudomonadota</taxon>
        <taxon>Betaproteobacteria</taxon>
        <taxon>Burkholderiales</taxon>
        <taxon>Burkholderiaceae</taxon>
        <taxon>Burkholderia</taxon>
        <taxon>Burkholderia cepacia complex</taxon>
    </lineage>
</organism>
<comment type="caution">
    <text evidence="1">The sequence shown here is derived from an EMBL/GenBank/DDBJ whole genome shotgun (WGS) entry which is preliminary data.</text>
</comment>
<reference evidence="1 2" key="1">
    <citation type="submission" date="2018-08" db="EMBL/GenBank/DDBJ databases">
        <title>Comparative analysis of Burkholderia isolates from Puerto Rico.</title>
        <authorList>
            <person name="Hall C."/>
            <person name="Sahl J."/>
            <person name="Wagner D."/>
        </authorList>
    </citation>
    <scope>NUCLEOTIDE SEQUENCE [LARGE SCALE GENOMIC DNA]</scope>
    <source>
        <strain evidence="1 2">Bp8966</strain>
    </source>
</reference>